<keyword evidence="2" id="KW-0808">Transferase</keyword>
<dbReference type="SUPFAM" id="SSF53328">
    <property type="entry name" value="Formyltransferase"/>
    <property type="match status" value="1"/>
</dbReference>
<keyword evidence="7" id="KW-1185">Reference proteome</keyword>
<dbReference type="CDD" id="cd08704">
    <property type="entry name" value="Met_tRNA_FMT_C"/>
    <property type="match status" value="1"/>
</dbReference>
<dbReference type="InterPro" id="IPR011034">
    <property type="entry name" value="Formyl_transferase-like_C_sf"/>
</dbReference>
<evidence type="ECO:0000313" key="7">
    <source>
        <dbReference type="Proteomes" id="UP000256899"/>
    </source>
</evidence>
<protein>
    <submittedName>
        <fullName evidence="6">Uncharacterized protein</fullName>
    </submittedName>
</protein>
<dbReference type="RefSeq" id="WP_116014503.1">
    <property type="nucleotide sequence ID" value="NZ_QUOT01000001.1"/>
</dbReference>
<dbReference type="PANTHER" id="PTHR11138">
    <property type="entry name" value="METHIONYL-TRNA FORMYLTRANSFERASE"/>
    <property type="match status" value="1"/>
</dbReference>
<proteinExistence type="inferred from homology"/>
<comment type="similarity">
    <text evidence="1">Belongs to the Fmt family.</text>
</comment>
<dbReference type="EMBL" id="QUOT01000001">
    <property type="protein sequence ID" value="REL30278.1"/>
    <property type="molecule type" value="Genomic_DNA"/>
</dbReference>
<dbReference type="PANTHER" id="PTHR11138:SF5">
    <property type="entry name" value="METHIONYL-TRNA FORMYLTRANSFERASE, MITOCHONDRIAL"/>
    <property type="match status" value="1"/>
</dbReference>
<dbReference type="GO" id="GO:0004479">
    <property type="term" value="F:methionyl-tRNA formyltransferase activity"/>
    <property type="evidence" value="ECO:0007669"/>
    <property type="project" value="TreeGrafter"/>
</dbReference>
<keyword evidence="3" id="KW-0648">Protein biosynthesis</keyword>
<accession>A0A3E0U038</accession>
<dbReference type="Proteomes" id="UP000256899">
    <property type="component" value="Unassembled WGS sequence"/>
</dbReference>
<dbReference type="InterPro" id="IPR002376">
    <property type="entry name" value="Formyl_transf_N"/>
</dbReference>
<evidence type="ECO:0000256" key="1">
    <source>
        <dbReference type="ARBA" id="ARBA00010699"/>
    </source>
</evidence>
<dbReference type="Pfam" id="PF02911">
    <property type="entry name" value="Formyl_trans_C"/>
    <property type="match status" value="1"/>
</dbReference>
<dbReference type="GO" id="GO:0005829">
    <property type="term" value="C:cytosol"/>
    <property type="evidence" value="ECO:0007669"/>
    <property type="project" value="TreeGrafter"/>
</dbReference>
<organism evidence="6 7">
    <name type="scientific">Thalassotalea euphylliae</name>
    <dbReference type="NCBI Taxonomy" id="1655234"/>
    <lineage>
        <taxon>Bacteria</taxon>
        <taxon>Pseudomonadati</taxon>
        <taxon>Pseudomonadota</taxon>
        <taxon>Gammaproteobacteria</taxon>
        <taxon>Alteromonadales</taxon>
        <taxon>Colwelliaceae</taxon>
        <taxon>Thalassotalea</taxon>
    </lineage>
</organism>
<feature type="domain" description="Formyl transferase N-terminal" evidence="4">
    <location>
        <begin position="98"/>
        <end position="172"/>
    </location>
</feature>
<dbReference type="InterPro" id="IPR044135">
    <property type="entry name" value="Met-tRNA-FMT_C"/>
</dbReference>
<dbReference type="Gene3D" id="3.40.50.12230">
    <property type="match status" value="1"/>
</dbReference>
<evidence type="ECO:0000256" key="2">
    <source>
        <dbReference type="ARBA" id="ARBA00022679"/>
    </source>
</evidence>
<comment type="caution">
    <text evidence="6">The sequence shown here is derived from an EMBL/GenBank/DDBJ whole genome shotgun (WGS) entry which is preliminary data.</text>
</comment>
<dbReference type="InterPro" id="IPR036477">
    <property type="entry name" value="Formyl_transf_N_sf"/>
</dbReference>
<dbReference type="AlphaFoldDB" id="A0A3E0U038"/>
<dbReference type="Pfam" id="PF00551">
    <property type="entry name" value="Formyl_trans_N"/>
    <property type="match status" value="1"/>
</dbReference>
<feature type="domain" description="Formyl transferase C-terminal" evidence="5">
    <location>
        <begin position="220"/>
        <end position="304"/>
    </location>
</feature>
<evidence type="ECO:0000259" key="4">
    <source>
        <dbReference type="Pfam" id="PF00551"/>
    </source>
</evidence>
<gene>
    <name evidence="6" type="ORF">DXX94_05915</name>
</gene>
<name>A0A3E0U038_9GAMM</name>
<reference evidence="7" key="1">
    <citation type="submission" date="2018-08" db="EMBL/GenBank/DDBJ databases">
        <title>Thalassotalea euphylliae genome.</title>
        <authorList>
            <person name="Summers S."/>
            <person name="Rice S.A."/>
            <person name="Freckelton M.L."/>
            <person name="Nedved B.T."/>
            <person name="Hadfield M.G."/>
        </authorList>
    </citation>
    <scope>NUCLEOTIDE SEQUENCE [LARGE SCALE GENOMIC DNA]</scope>
    <source>
        <strain evidence="7">H3</strain>
    </source>
</reference>
<sequence>MSMNLHFNQVTSITLIGGGNLMAESALIFAKQGFAVNAIIAPRHIDEPLIGTKATLGEYLAQNDIHFSLISDINQLTSSELAQYTPSGSMAICYGPAWVFKQHVIHAFEYGMYNINPIPIPHYLGGAHYTWQILNQNREGGCVLQMITEQLDQGDIIAKHQFEISASAKTPDDYFVENIEQGLVFIEQLAIDFKNGKAFMSQSYHDTNKNRVYLPRLRTDKQAYINWQWHCDEIISFCRAFSAPYAGAATFANQQELRITQVESIELEHPPMHPFAAGVIIRKLNNEIVVAAVGGFIKITALEPSVYQQLKEGMRLFTPASVLDQAMQYQVVLTAEGFKD</sequence>
<dbReference type="InterPro" id="IPR005793">
    <property type="entry name" value="Formyl_trans_C"/>
</dbReference>
<evidence type="ECO:0000256" key="3">
    <source>
        <dbReference type="ARBA" id="ARBA00022917"/>
    </source>
</evidence>
<evidence type="ECO:0000313" key="6">
    <source>
        <dbReference type="EMBL" id="REL30278.1"/>
    </source>
</evidence>
<dbReference type="SUPFAM" id="SSF50486">
    <property type="entry name" value="FMT C-terminal domain-like"/>
    <property type="match status" value="1"/>
</dbReference>
<evidence type="ECO:0000259" key="5">
    <source>
        <dbReference type="Pfam" id="PF02911"/>
    </source>
</evidence>